<name>A0ABV2G7R4_9BACL</name>
<protein>
    <submittedName>
        <fullName evidence="2">Large subunit ribosomal protein L7A</fullName>
    </submittedName>
</protein>
<dbReference type="Gene3D" id="3.30.1330.30">
    <property type="match status" value="1"/>
</dbReference>
<keyword evidence="2" id="KW-0689">Ribosomal protein</keyword>
<dbReference type="Proteomes" id="UP001549099">
    <property type="component" value="Unassembled WGS sequence"/>
</dbReference>
<proteinExistence type="predicted"/>
<feature type="domain" description="Ribosomal protein eL8/eL30/eS12/Gadd45" evidence="1">
    <location>
        <begin position="11"/>
        <end position="81"/>
    </location>
</feature>
<dbReference type="InterPro" id="IPR029064">
    <property type="entry name" value="Ribosomal_eL30-like_sf"/>
</dbReference>
<sequence length="81" mass="8557">MAHGQANQKITIIGIKQTVKALRTGKVREILLASDADGRLLGDLLVLARENGVPVRYAGTRRELGLAHGIDVGASVVAITE</sequence>
<gene>
    <name evidence="2" type="ORF">ABID49_000207</name>
</gene>
<dbReference type="SUPFAM" id="SSF55315">
    <property type="entry name" value="L30e-like"/>
    <property type="match status" value="1"/>
</dbReference>
<evidence type="ECO:0000313" key="3">
    <source>
        <dbReference type="Proteomes" id="UP001549099"/>
    </source>
</evidence>
<dbReference type="GO" id="GO:0005840">
    <property type="term" value="C:ribosome"/>
    <property type="evidence" value="ECO:0007669"/>
    <property type="project" value="UniProtKB-KW"/>
</dbReference>
<dbReference type="EMBL" id="JBEPLW010000001">
    <property type="protein sequence ID" value="MET3574331.1"/>
    <property type="molecule type" value="Genomic_DNA"/>
</dbReference>
<keyword evidence="3" id="KW-1185">Reference proteome</keyword>
<organism evidence="2 3">
    <name type="scientific">Bhargavaea ullalensis</name>
    <dbReference type="NCBI Taxonomy" id="1265685"/>
    <lineage>
        <taxon>Bacteria</taxon>
        <taxon>Bacillati</taxon>
        <taxon>Bacillota</taxon>
        <taxon>Bacilli</taxon>
        <taxon>Bacillales</taxon>
        <taxon>Caryophanaceae</taxon>
        <taxon>Bhargavaea</taxon>
    </lineage>
</organism>
<evidence type="ECO:0000259" key="1">
    <source>
        <dbReference type="Pfam" id="PF01248"/>
    </source>
</evidence>
<dbReference type="InterPro" id="IPR004038">
    <property type="entry name" value="Ribosomal_eL8/eL30/eS12/Gad45"/>
</dbReference>
<reference evidence="2 3" key="1">
    <citation type="submission" date="2024-06" db="EMBL/GenBank/DDBJ databases">
        <title>Genomic Encyclopedia of Type Strains, Phase IV (KMG-IV): sequencing the most valuable type-strain genomes for metagenomic binning, comparative biology and taxonomic classification.</title>
        <authorList>
            <person name="Goeker M."/>
        </authorList>
    </citation>
    <scope>NUCLEOTIDE SEQUENCE [LARGE SCALE GENOMIC DNA]</scope>
    <source>
        <strain evidence="2 3">DSM 26128</strain>
    </source>
</reference>
<comment type="caution">
    <text evidence="2">The sequence shown here is derived from an EMBL/GenBank/DDBJ whole genome shotgun (WGS) entry which is preliminary data.</text>
</comment>
<accession>A0ABV2G7R4</accession>
<dbReference type="Pfam" id="PF01248">
    <property type="entry name" value="Ribosomal_L7Ae"/>
    <property type="match status" value="1"/>
</dbReference>
<keyword evidence="2" id="KW-0687">Ribonucleoprotein</keyword>
<dbReference type="RefSeq" id="WP_354194413.1">
    <property type="nucleotide sequence ID" value="NZ_JBEPLW010000001.1"/>
</dbReference>
<evidence type="ECO:0000313" key="2">
    <source>
        <dbReference type="EMBL" id="MET3574331.1"/>
    </source>
</evidence>